<dbReference type="EMBL" id="CP158296">
    <property type="protein sequence ID" value="XBV83318.1"/>
    <property type="molecule type" value="Genomic_DNA"/>
</dbReference>
<evidence type="ECO:0000256" key="8">
    <source>
        <dbReference type="SAM" id="Phobius"/>
    </source>
</evidence>
<dbReference type="AlphaFoldDB" id="A0AAU7U4B2"/>
<evidence type="ECO:0000256" key="5">
    <source>
        <dbReference type="ARBA" id="ARBA00022989"/>
    </source>
</evidence>
<name>A0AAU7U4B2_9DEIO</name>
<dbReference type="KEGG" id="dsc:ABOD76_00920"/>
<feature type="transmembrane region" description="Helical" evidence="8">
    <location>
        <begin position="80"/>
        <end position="99"/>
    </location>
</feature>
<evidence type="ECO:0000256" key="6">
    <source>
        <dbReference type="ARBA" id="ARBA00023136"/>
    </source>
</evidence>
<dbReference type="Gene3D" id="1.20.120.80">
    <property type="entry name" value="Cytochrome c oxidase, subunit III, four-helix bundle"/>
    <property type="match status" value="1"/>
</dbReference>
<dbReference type="InterPro" id="IPR024791">
    <property type="entry name" value="Cyt_c/ubiquinol_Oxase_su3"/>
</dbReference>
<dbReference type="InterPro" id="IPR035973">
    <property type="entry name" value="Cyt_c_oxidase_su3-like_sf"/>
</dbReference>
<dbReference type="GO" id="GO:0004129">
    <property type="term" value="F:cytochrome-c oxidase activity"/>
    <property type="evidence" value="ECO:0007669"/>
    <property type="project" value="InterPro"/>
</dbReference>
<dbReference type="PROSITE" id="PS50253">
    <property type="entry name" value="COX3"/>
    <property type="match status" value="1"/>
</dbReference>
<feature type="transmembrane region" description="Helical" evidence="8">
    <location>
        <begin position="12"/>
        <end position="34"/>
    </location>
</feature>
<dbReference type="CDD" id="cd00386">
    <property type="entry name" value="Heme_Cu_Oxidase_III_like"/>
    <property type="match status" value="1"/>
</dbReference>
<dbReference type="RefSeq" id="WP_350240723.1">
    <property type="nucleotide sequence ID" value="NZ_CP158296.1"/>
</dbReference>
<gene>
    <name evidence="10" type="ORF">ABOD76_00920</name>
</gene>
<evidence type="ECO:0000313" key="10">
    <source>
        <dbReference type="EMBL" id="XBV83318.1"/>
    </source>
</evidence>
<dbReference type="SUPFAM" id="SSF81452">
    <property type="entry name" value="Cytochrome c oxidase subunit III-like"/>
    <property type="match status" value="1"/>
</dbReference>
<accession>A0AAU7U4B2</accession>
<dbReference type="PANTHER" id="PTHR11403">
    <property type="entry name" value="CYTOCHROME C OXIDASE SUBUNIT III"/>
    <property type="match status" value="1"/>
</dbReference>
<dbReference type="InterPro" id="IPR000298">
    <property type="entry name" value="Cyt_c_oxidase-like_su3"/>
</dbReference>
<dbReference type="PANTHER" id="PTHR11403:SF2">
    <property type="entry name" value="CYTOCHROME BO(3) UBIQUINOL OXIDASE SUBUNIT 3"/>
    <property type="match status" value="1"/>
</dbReference>
<sequence>MPNDRASRTHLGMLAFLASDTVIFLLLVVSNVYLRRTEDHGGQTLLDPAHMLIFSVLLWGSSAVLVLAERQRERRDPRGAGALYLVTALLGAAFAVAQGLEWSHLMARGGTVSASLFFATFYTTTGLHGLHVLLGLPMLVGLSVLSFRGLIGRRAPGVAAAALYWHFVDAVWLALYLVFYVWRGP</sequence>
<evidence type="ECO:0000256" key="1">
    <source>
        <dbReference type="ARBA" id="ARBA00004651"/>
    </source>
</evidence>
<geneLocation type="plasmid" evidence="10">
    <name>pDson04</name>
</geneLocation>
<dbReference type="GO" id="GO:0005886">
    <property type="term" value="C:plasma membrane"/>
    <property type="evidence" value="ECO:0007669"/>
    <property type="project" value="UniProtKB-SubCell"/>
</dbReference>
<protein>
    <submittedName>
        <fullName evidence="10">Cytochrome c oxidase subunit 3</fullName>
    </submittedName>
</protein>
<organism evidence="10">
    <name type="scientific">Deinococcus sonorensis KR-87</name>
    <dbReference type="NCBI Taxonomy" id="694439"/>
    <lineage>
        <taxon>Bacteria</taxon>
        <taxon>Thermotogati</taxon>
        <taxon>Deinococcota</taxon>
        <taxon>Deinococci</taxon>
        <taxon>Deinococcales</taxon>
        <taxon>Deinococcaceae</taxon>
        <taxon>Deinococcus</taxon>
    </lineage>
</organism>
<evidence type="ECO:0000259" key="9">
    <source>
        <dbReference type="PROSITE" id="PS50253"/>
    </source>
</evidence>
<feature type="transmembrane region" description="Helical" evidence="8">
    <location>
        <begin position="49"/>
        <end position="68"/>
    </location>
</feature>
<feature type="domain" description="Heme-copper oxidase subunit III family profile" evidence="9">
    <location>
        <begin position="1"/>
        <end position="184"/>
    </location>
</feature>
<reference evidence="10" key="1">
    <citation type="submission" date="2024-06" db="EMBL/GenBank/DDBJ databases">
        <title>Draft Genome Sequence of Deinococcus sonorensis Type Strain KR-87, a Biofilm Producing Representative of the Genus Deinococcus.</title>
        <authorList>
            <person name="Boren L.S."/>
            <person name="Grosso R.A."/>
            <person name="Hugenberg-Cox A.N."/>
            <person name="Hill J.T.E."/>
            <person name="Albert C.M."/>
            <person name="Tuohy J.M."/>
        </authorList>
    </citation>
    <scope>NUCLEOTIDE SEQUENCE</scope>
    <source>
        <strain evidence="10">KR-87</strain>
        <plasmid evidence="10">pDson04</plasmid>
    </source>
</reference>
<evidence type="ECO:0000256" key="2">
    <source>
        <dbReference type="ARBA" id="ARBA00010581"/>
    </source>
</evidence>
<proteinExistence type="inferred from homology"/>
<evidence type="ECO:0000256" key="7">
    <source>
        <dbReference type="RuleBase" id="RU003376"/>
    </source>
</evidence>
<keyword evidence="5 8" id="KW-1133">Transmembrane helix</keyword>
<comment type="subcellular location">
    <subcellularLocation>
        <location evidence="1 7">Cell membrane</location>
        <topology evidence="1 7">Multi-pass membrane protein</topology>
    </subcellularLocation>
</comment>
<dbReference type="InterPro" id="IPR013833">
    <property type="entry name" value="Cyt_c_oxidase_su3_a-hlx"/>
</dbReference>
<keyword evidence="4 7" id="KW-0812">Transmembrane</keyword>
<comment type="similarity">
    <text evidence="2 7">Belongs to the cytochrome c oxidase subunit 3 family.</text>
</comment>
<evidence type="ECO:0000256" key="3">
    <source>
        <dbReference type="ARBA" id="ARBA00022475"/>
    </source>
</evidence>
<dbReference type="GO" id="GO:0019646">
    <property type="term" value="P:aerobic electron transport chain"/>
    <property type="evidence" value="ECO:0007669"/>
    <property type="project" value="InterPro"/>
</dbReference>
<keyword evidence="3" id="KW-1003">Cell membrane</keyword>
<feature type="transmembrane region" description="Helical" evidence="8">
    <location>
        <begin position="130"/>
        <end position="151"/>
    </location>
</feature>
<keyword evidence="6 8" id="KW-0472">Membrane</keyword>
<evidence type="ECO:0000256" key="4">
    <source>
        <dbReference type="ARBA" id="ARBA00022692"/>
    </source>
</evidence>
<feature type="transmembrane region" description="Helical" evidence="8">
    <location>
        <begin position="163"/>
        <end position="182"/>
    </location>
</feature>
<dbReference type="Pfam" id="PF00510">
    <property type="entry name" value="COX3"/>
    <property type="match status" value="1"/>
</dbReference>
<keyword evidence="10" id="KW-0614">Plasmid</keyword>